<name>A0AB73HWM0_AQUAC</name>
<proteinExistence type="predicted"/>
<dbReference type="AlphaFoldDB" id="A0AB73HWM0"/>
<keyword evidence="1 5" id="KW-0489">Methyltransferase</keyword>
<dbReference type="Gene3D" id="3.40.50.150">
    <property type="entry name" value="Vaccinia Virus protein VP39"/>
    <property type="match status" value="1"/>
</dbReference>
<dbReference type="InterPro" id="IPR029063">
    <property type="entry name" value="SAM-dependent_MTases_sf"/>
</dbReference>
<sequence length="240" mass="27310">MTELLGVRVLLDWLRFVVHLIRGGEHRRSALLMWRRPRGLFQPYGTTQEDRYPELFQFFRQGIDDVPQTRILSFGCSTGDEVFSLARYFRQAQIHGIDIDSGRIRACLARWRREGQDPRLSFACASDVTQEVSESCDLVMAMSVFRHGALGVSPTDCSAWIRFAEFDQVVGELARVIKPGGLLVILHANFRFGDTRAASWFDCVRSESVQISPIYDCNDRLMPGMPSDDGVYRKRSAPKA</sequence>
<feature type="domain" description="Methyltransferase" evidence="4">
    <location>
        <begin position="68"/>
        <end position="189"/>
    </location>
</feature>
<evidence type="ECO:0000259" key="4">
    <source>
        <dbReference type="Pfam" id="PF13847"/>
    </source>
</evidence>
<gene>
    <name evidence="5" type="ORF">N7380_07760</name>
</gene>
<dbReference type="PANTHER" id="PTHR43464">
    <property type="entry name" value="METHYLTRANSFERASE"/>
    <property type="match status" value="1"/>
</dbReference>
<evidence type="ECO:0000256" key="2">
    <source>
        <dbReference type="ARBA" id="ARBA00022679"/>
    </source>
</evidence>
<dbReference type="InterPro" id="IPR025714">
    <property type="entry name" value="Methyltranfer_dom"/>
</dbReference>
<dbReference type="PANTHER" id="PTHR43464:SF19">
    <property type="entry name" value="UBIQUINONE BIOSYNTHESIS O-METHYLTRANSFERASE, MITOCHONDRIAL"/>
    <property type="match status" value="1"/>
</dbReference>
<evidence type="ECO:0000256" key="1">
    <source>
        <dbReference type="ARBA" id="ARBA00022603"/>
    </source>
</evidence>
<dbReference type="GO" id="GO:0032259">
    <property type="term" value="P:methylation"/>
    <property type="evidence" value="ECO:0007669"/>
    <property type="project" value="UniProtKB-KW"/>
</dbReference>
<keyword evidence="3" id="KW-0949">S-adenosyl-L-methionine</keyword>
<accession>A0AB73HWM0</accession>
<evidence type="ECO:0000313" key="5">
    <source>
        <dbReference type="EMBL" id="MDH0142207.1"/>
    </source>
</evidence>
<dbReference type="GO" id="GO:0008168">
    <property type="term" value="F:methyltransferase activity"/>
    <property type="evidence" value="ECO:0007669"/>
    <property type="project" value="UniProtKB-KW"/>
</dbReference>
<protein>
    <submittedName>
        <fullName evidence="5">Class I SAM-dependent methyltransferase</fullName>
    </submittedName>
</protein>
<keyword evidence="2" id="KW-0808">Transferase</keyword>
<comment type="caution">
    <text evidence="5">The sequence shown here is derived from an EMBL/GenBank/DDBJ whole genome shotgun (WGS) entry which is preliminary data.</text>
</comment>
<dbReference type="Pfam" id="PF13847">
    <property type="entry name" value="Methyltransf_31"/>
    <property type="match status" value="1"/>
</dbReference>
<evidence type="ECO:0000256" key="3">
    <source>
        <dbReference type="ARBA" id="ARBA00022691"/>
    </source>
</evidence>
<dbReference type="CDD" id="cd02440">
    <property type="entry name" value="AdoMet_MTases"/>
    <property type="match status" value="1"/>
</dbReference>
<dbReference type="RefSeq" id="WP_142136319.1">
    <property type="nucleotide sequence ID" value="NZ_JAODZF010000004.1"/>
</dbReference>
<evidence type="ECO:0000313" key="6">
    <source>
        <dbReference type="Proteomes" id="UP001158058"/>
    </source>
</evidence>
<dbReference type="EMBL" id="JAODZF010000004">
    <property type="protein sequence ID" value="MDH0142207.1"/>
    <property type="molecule type" value="Genomic_DNA"/>
</dbReference>
<dbReference type="SUPFAM" id="SSF53335">
    <property type="entry name" value="S-adenosyl-L-methionine-dependent methyltransferases"/>
    <property type="match status" value="1"/>
</dbReference>
<reference evidence="5" key="1">
    <citation type="submission" date="2022-09" db="EMBL/GenBank/DDBJ databases">
        <title>Intensive care unit water sources are persistently colonized with multi-drug resistant bacteria and are the site of extensive horizontal gene transfer of antibiotic resistance genes.</title>
        <authorList>
            <person name="Diorio-Toth L."/>
        </authorList>
    </citation>
    <scope>NUCLEOTIDE SEQUENCE</scope>
    <source>
        <strain evidence="5">GD04146</strain>
    </source>
</reference>
<dbReference type="Proteomes" id="UP001158058">
    <property type="component" value="Unassembled WGS sequence"/>
</dbReference>
<organism evidence="5 6">
    <name type="scientific">Aquipseudomonas alcaligenes</name>
    <name type="common">Pseudomonas alcaligenes</name>
    <dbReference type="NCBI Taxonomy" id="43263"/>
    <lineage>
        <taxon>Bacteria</taxon>
        <taxon>Pseudomonadati</taxon>
        <taxon>Pseudomonadota</taxon>
        <taxon>Gammaproteobacteria</taxon>
        <taxon>Pseudomonadales</taxon>
        <taxon>Pseudomonadaceae</taxon>
        <taxon>Aquipseudomonas</taxon>
    </lineage>
</organism>